<comment type="caution">
    <text evidence="1">The sequence shown here is derived from an EMBL/GenBank/DDBJ whole genome shotgun (WGS) entry which is preliminary data.</text>
</comment>
<organism evidence="1 2">
    <name type="scientific">Trichinella nativa</name>
    <dbReference type="NCBI Taxonomy" id="6335"/>
    <lineage>
        <taxon>Eukaryota</taxon>
        <taxon>Metazoa</taxon>
        <taxon>Ecdysozoa</taxon>
        <taxon>Nematoda</taxon>
        <taxon>Enoplea</taxon>
        <taxon>Dorylaimia</taxon>
        <taxon>Trichinellida</taxon>
        <taxon>Trichinellidae</taxon>
        <taxon>Trichinella</taxon>
    </lineage>
</organism>
<dbReference type="AlphaFoldDB" id="A0A1Y3EBE7"/>
<evidence type="ECO:0000313" key="2">
    <source>
        <dbReference type="Proteomes" id="UP000243006"/>
    </source>
</evidence>
<proteinExistence type="predicted"/>
<dbReference type="EMBL" id="LVZM01017620">
    <property type="protein sequence ID" value="OUC42301.1"/>
    <property type="molecule type" value="Genomic_DNA"/>
</dbReference>
<gene>
    <name evidence="1" type="ORF">D917_03069</name>
</gene>
<accession>A0A1Y3EBE7</accession>
<reference evidence="1 2" key="1">
    <citation type="submission" date="2015-04" db="EMBL/GenBank/DDBJ databases">
        <title>Draft genome of the roundworm Trichinella nativa.</title>
        <authorList>
            <person name="Mitreva M."/>
        </authorList>
    </citation>
    <scope>NUCLEOTIDE SEQUENCE [LARGE SCALE GENOMIC DNA]</scope>
    <source>
        <strain evidence="1 2">ISS45</strain>
    </source>
</reference>
<dbReference type="Proteomes" id="UP000243006">
    <property type="component" value="Unassembled WGS sequence"/>
</dbReference>
<sequence>MLINFGAIFVRLCKIVSTITHSRKVHNNKSSRTRKSVINFTMMMVIGLIADEVMRSTAIAIQVFQTTRVNMYTNCQKLIIDFLVNYVIIPIQLEPPPVSNGGGGSGENCSVLFFKLHNLESSKI</sequence>
<name>A0A1Y3EBE7_9BILA</name>
<evidence type="ECO:0000313" key="1">
    <source>
        <dbReference type="EMBL" id="OUC42301.1"/>
    </source>
</evidence>
<protein>
    <submittedName>
        <fullName evidence="1">Uncharacterized protein</fullName>
    </submittedName>
</protein>